<dbReference type="AlphaFoldDB" id="A0A131YGP7"/>
<evidence type="ECO:0000256" key="1">
    <source>
        <dbReference type="SAM" id="SignalP"/>
    </source>
</evidence>
<name>A0A131YGP7_RHIAP</name>
<organism evidence="2">
    <name type="scientific">Rhipicephalus appendiculatus</name>
    <name type="common">Brown ear tick</name>
    <dbReference type="NCBI Taxonomy" id="34631"/>
    <lineage>
        <taxon>Eukaryota</taxon>
        <taxon>Metazoa</taxon>
        <taxon>Ecdysozoa</taxon>
        <taxon>Arthropoda</taxon>
        <taxon>Chelicerata</taxon>
        <taxon>Arachnida</taxon>
        <taxon>Acari</taxon>
        <taxon>Parasitiformes</taxon>
        <taxon>Ixodida</taxon>
        <taxon>Ixodoidea</taxon>
        <taxon>Ixodidae</taxon>
        <taxon>Rhipicephalinae</taxon>
        <taxon>Rhipicephalus</taxon>
        <taxon>Rhipicephalus</taxon>
    </lineage>
</organism>
<feature type="signal peptide" evidence="1">
    <location>
        <begin position="1"/>
        <end position="24"/>
    </location>
</feature>
<accession>A0A131YGP7</accession>
<proteinExistence type="predicted"/>
<feature type="chain" id="PRO_5007285119" evidence="1">
    <location>
        <begin position="25"/>
        <end position="81"/>
    </location>
</feature>
<reference evidence="2" key="1">
    <citation type="journal article" date="2016" name="Ticks Tick Borne Dis.">
        <title>De novo assembly and annotation of the salivary gland transcriptome of Rhipicephalus appendiculatus male and female ticks during blood feeding.</title>
        <authorList>
            <person name="de Castro M.H."/>
            <person name="de Klerk D."/>
            <person name="Pienaar R."/>
            <person name="Latif A.A."/>
            <person name="Rees D.J."/>
            <person name="Mans B.J."/>
        </authorList>
    </citation>
    <scope>NUCLEOTIDE SEQUENCE</scope>
    <source>
        <tissue evidence="2">Salivary glands</tissue>
    </source>
</reference>
<protein>
    <submittedName>
        <fullName evidence="2">Defensin</fullName>
    </submittedName>
</protein>
<sequence>MSAANSAFLLIVAITIAMFNISSASSWAATGSCRNPGVSCPGYNSTCQGICKCTLVYETFLGAYDYVCTDPDYRAPYVRRY</sequence>
<keyword evidence="1" id="KW-0732">Signal</keyword>
<dbReference type="EMBL" id="GEDV01010440">
    <property type="protein sequence ID" value="JAP78117.1"/>
    <property type="molecule type" value="Transcribed_RNA"/>
</dbReference>
<evidence type="ECO:0000313" key="2">
    <source>
        <dbReference type="EMBL" id="JAP78117.1"/>
    </source>
</evidence>